<gene>
    <name evidence="1" type="ORF">Faunusvirus10_10</name>
</gene>
<sequence length="161" mass="18781">MSYVYHGSPYRFKVGKPMPTTRGKFVNGKLIIGFQATTFHVTPHKWIALNYTGIHPYFYHKGKRLQYTTGVDLYKNNHIVEVHGKNSLKYSLDKIYGKTKTRYIYIFDKKRFTTAKGLGKSEMVSYTEEKPIKIIKIRDAVAEMQKEGVKFVFRDITKNLT</sequence>
<proteinExistence type="predicted"/>
<reference evidence="1" key="1">
    <citation type="submission" date="2018-10" db="EMBL/GenBank/DDBJ databases">
        <title>Hidden diversity of soil giant viruses.</title>
        <authorList>
            <person name="Schulz F."/>
            <person name="Alteio L."/>
            <person name="Goudeau D."/>
            <person name="Ryan E.M."/>
            <person name="Malmstrom R.R."/>
            <person name="Blanchard J."/>
            <person name="Woyke T."/>
        </authorList>
    </citation>
    <scope>NUCLEOTIDE SEQUENCE</scope>
    <source>
        <strain evidence="1">FNV1</strain>
    </source>
</reference>
<organism evidence="1">
    <name type="scientific">Faunusvirus sp</name>
    <dbReference type="NCBI Taxonomy" id="2487766"/>
    <lineage>
        <taxon>Viruses</taxon>
        <taxon>Varidnaviria</taxon>
        <taxon>Bamfordvirae</taxon>
        <taxon>Nucleocytoviricota</taxon>
        <taxon>Megaviricetes</taxon>
        <taxon>Imitervirales</taxon>
        <taxon>Mimiviridae</taxon>
    </lineage>
</organism>
<name>A0A3G4ZWR2_9VIRU</name>
<evidence type="ECO:0000313" key="1">
    <source>
        <dbReference type="EMBL" id="AYV79347.1"/>
    </source>
</evidence>
<accession>A0A3G4ZWR2</accession>
<dbReference type="EMBL" id="MK072141">
    <property type="protein sequence ID" value="AYV79347.1"/>
    <property type="molecule type" value="Genomic_DNA"/>
</dbReference>
<protein>
    <submittedName>
        <fullName evidence="1">Uncharacterized protein</fullName>
    </submittedName>
</protein>